<dbReference type="InterPro" id="IPR000748">
    <property type="entry name" value="PsdUridine_synth_RsuA/RluB/E/F"/>
</dbReference>
<sequence length="244" mass="28299">MKVRLNRFIAQSGYCSRRKADELIKEGKVKVNGQKVLQLGMKIDPEKDLVEVEGKIIKNKEKKVYIKLYKPVGYLTQLGKDRFGRKTLTDLFKETGIKERLFPAGRLDYNSEGLLVLTNDGDFANLLMHPRKKIPKKYIVEVEGRVNAETFNRMRKGKKLKDTYLKPDEIKLLKKKRNSTVIEITIHSGQKRVVRRFMASFGHPVYRLLRISVGSITIENLKPKEWKEIPEKEIKKTVKMAAVK</sequence>
<dbReference type="InterPro" id="IPR042092">
    <property type="entry name" value="PsdUridine_s_RsuA/RluB/E/F_cat"/>
</dbReference>
<dbReference type="Proteomes" id="UP000772812">
    <property type="component" value="Unassembled WGS sequence"/>
</dbReference>
<dbReference type="Gene3D" id="3.30.70.580">
    <property type="entry name" value="Pseudouridine synthase I, catalytic domain, N-terminal subdomain"/>
    <property type="match status" value="1"/>
</dbReference>
<dbReference type="InterPro" id="IPR036986">
    <property type="entry name" value="S4_RNA-bd_sf"/>
</dbReference>
<feature type="domain" description="RNA-binding S4" evidence="5">
    <location>
        <begin position="3"/>
        <end position="67"/>
    </location>
</feature>
<dbReference type="CDD" id="cd00165">
    <property type="entry name" value="S4"/>
    <property type="match status" value="1"/>
</dbReference>
<dbReference type="EMBL" id="JAACYA010000002">
    <property type="protein sequence ID" value="MBK3332552.1"/>
    <property type="molecule type" value="Genomic_DNA"/>
</dbReference>
<dbReference type="PANTHER" id="PTHR47683:SF2">
    <property type="entry name" value="RNA-BINDING S4 DOMAIN-CONTAINING PROTEIN"/>
    <property type="match status" value="1"/>
</dbReference>
<evidence type="ECO:0000256" key="3">
    <source>
        <dbReference type="PROSITE-ProRule" id="PRU00182"/>
    </source>
</evidence>
<dbReference type="Gene3D" id="3.30.70.1560">
    <property type="entry name" value="Alpha-L RNA-binding motif"/>
    <property type="match status" value="1"/>
</dbReference>
<dbReference type="InterPro" id="IPR002942">
    <property type="entry name" value="S4_RNA-bd"/>
</dbReference>
<dbReference type="Pfam" id="PF00849">
    <property type="entry name" value="PseudoU_synth_2"/>
    <property type="match status" value="1"/>
</dbReference>
<name>A0ABS1GHZ1_9AQUI</name>
<comment type="caution">
    <text evidence="6">The sequence shown here is derived from an EMBL/GenBank/DDBJ whole genome shotgun (WGS) entry which is preliminary data.</text>
</comment>
<evidence type="ECO:0000256" key="1">
    <source>
        <dbReference type="ARBA" id="ARBA00008348"/>
    </source>
</evidence>
<dbReference type="SUPFAM" id="SSF55120">
    <property type="entry name" value="Pseudouridine synthase"/>
    <property type="match status" value="1"/>
</dbReference>
<dbReference type="NCBIfam" id="TIGR00093">
    <property type="entry name" value="pseudouridine synthase"/>
    <property type="match status" value="1"/>
</dbReference>
<dbReference type="InterPro" id="IPR050343">
    <property type="entry name" value="RsuA_PseudoU_synthase"/>
</dbReference>
<organism evidence="6 7">
    <name type="scientific">Persephonella atlantica</name>
    <dbReference type="NCBI Taxonomy" id="2699429"/>
    <lineage>
        <taxon>Bacteria</taxon>
        <taxon>Pseudomonadati</taxon>
        <taxon>Aquificota</taxon>
        <taxon>Aquificia</taxon>
        <taxon>Aquificales</taxon>
        <taxon>Hydrogenothermaceae</taxon>
        <taxon>Persephonella</taxon>
    </lineage>
</organism>
<dbReference type="SUPFAM" id="SSF55174">
    <property type="entry name" value="Alpha-L RNA-binding motif"/>
    <property type="match status" value="1"/>
</dbReference>
<keyword evidence="3" id="KW-0694">RNA-binding</keyword>
<comment type="similarity">
    <text evidence="1 4">Belongs to the pseudouridine synthase RsuA family.</text>
</comment>
<dbReference type="InterPro" id="IPR018496">
    <property type="entry name" value="PsdUridine_synth_RsuA/RluB_CS"/>
</dbReference>
<gene>
    <name evidence="6" type="ORF">GWK41_05690</name>
</gene>
<accession>A0ABS1GHZ1</accession>
<dbReference type="Pfam" id="PF01479">
    <property type="entry name" value="S4"/>
    <property type="match status" value="1"/>
</dbReference>
<evidence type="ECO:0000313" key="6">
    <source>
        <dbReference type="EMBL" id="MBK3332552.1"/>
    </source>
</evidence>
<dbReference type="PROSITE" id="PS01149">
    <property type="entry name" value="PSI_RSU"/>
    <property type="match status" value="1"/>
</dbReference>
<evidence type="ECO:0000256" key="4">
    <source>
        <dbReference type="RuleBase" id="RU003887"/>
    </source>
</evidence>
<evidence type="ECO:0000256" key="2">
    <source>
        <dbReference type="ARBA" id="ARBA00023235"/>
    </source>
</evidence>
<dbReference type="InterPro" id="IPR020103">
    <property type="entry name" value="PsdUridine_synth_cat_dom_sf"/>
</dbReference>
<keyword evidence="7" id="KW-1185">Reference proteome</keyword>
<evidence type="ECO:0000259" key="5">
    <source>
        <dbReference type="SMART" id="SM00363"/>
    </source>
</evidence>
<dbReference type="PANTHER" id="PTHR47683">
    <property type="entry name" value="PSEUDOURIDINE SYNTHASE FAMILY PROTEIN-RELATED"/>
    <property type="match status" value="1"/>
</dbReference>
<dbReference type="PROSITE" id="PS50889">
    <property type="entry name" value="S4"/>
    <property type="match status" value="1"/>
</dbReference>
<proteinExistence type="inferred from homology"/>
<protein>
    <recommendedName>
        <fullName evidence="4">Pseudouridine synthase</fullName>
        <ecNumber evidence="4">5.4.99.-</ecNumber>
    </recommendedName>
</protein>
<dbReference type="EC" id="5.4.99.-" evidence="4"/>
<dbReference type="SMART" id="SM00363">
    <property type="entry name" value="S4"/>
    <property type="match status" value="1"/>
</dbReference>
<evidence type="ECO:0000313" key="7">
    <source>
        <dbReference type="Proteomes" id="UP000772812"/>
    </source>
</evidence>
<dbReference type="RefSeq" id="WP_200673977.1">
    <property type="nucleotide sequence ID" value="NZ_JAACYA010000002.1"/>
</dbReference>
<dbReference type="Gene3D" id="3.10.290.10">
    <property type="entry name" value="RNA-binding S4 domain"/>
    <property type="match status" value="1"/>
</dbReference>
<dbReference type="InterPro" id="IPR006145">
    <property type="entry name" value="PsdUridine_synth_RsuA/RluA"/>
</dbReference>
<dbReference type="InterPro" id="IPR020094">
    <property type="entry name" value="TruA/RsuA/RluB/E/F_N"/>
</dbReference>
<reference evidence="6 7" key="1">
    <citation type="journal article" date="2021" name="Syst. Appl. Microbiol.">
        <title>Persephonella atlantica sp. nov.: How to adapt to physico-chemical gradients in high temperature hydrothermal habitats.</title>
        <authorList>
            <person name="Francois D.X."/>
            <person name="Godfroy A."/>
            <person name="Mathien C."/>
            <person name="Aube J."/>
            <person name="Cathalot C."/>
            <person name="Lesongeur F."/>
            <person name="L'Haridon S."/>
            <person name="Philippon X."/>
            <person name="Roussel E.G."/>
        </authorList>
    </citation>
    <scope>NUCLEOTIDE SEQUENCE [LARGE SCALE GENOMIC DNA]</scope>
    <source>
        <strain evidence="6 7">MO1340</strain>
    </source>
</reference>
<keyword evidence="2 4" id="KW-0413">Isomerase</keyword>
<dbReference type="CDD" id="cd02870">
    <property type="entry name" value="PseudoU_synth_RsuA_like"/>
    <property type="match status" value="1"/>
</dbReference>